<reference evidence="2" key="1">
    <citation type="submission" date="2022-11" db="UniProtKB">
        <authorList>
            <consortium name="WormBaseParasite"/>
        </authorList>
    </citation>
    <scope>IDENTIFICATION</scope>
</reference>
<proteinExistence type="predicted"/>
<keyword evidence="1" id="KW-1185">Reference proteome</keyword>
<sequence>MSSTPFRVEHIFFHWKSTELPVVHHQLPVEVHEITTGSRWESIVLPFQVGNWVDCCSSLTTADGKSSWSPVLSPLIQLKLHCENLRDPLVFELTPQEAKALLTQLSST</sequence>
<dbReference type="AlphaFoldDB" id="A0A915EJ88"/>
<evidence type="ECO:0000313" key="1">
    <source>
        <dbReference type="Proteomes" id="UP000887574"/>
    </source>
</evidence>
<evidence type="ECO:0000313" key="2">
    <source>
        <dbReference type="WBParaSite" id="jg6895"/>
    </source>
</evidence>
<dbReference type="Proteomes" id="UP000887574">
    <property type="component" value="Unplaced"/>
</dbReference>
<name>A0A915EJ88_9BILA</name>
<organism evidence="1 2">
    <name type="scientific">Ditylenchus dipsaci</name>
    <dbReference type="NCBI Taxonomy" id="166011"/>
    <lineage>
        <taxon>Eukaryota</taxon>
        <taxon>Metazoa</taxon>
        <taxon>Ecdysozoa</taxon>
        <taxon>Nematoda</taxon>
        <taxon>Chromadorea</taxon>
        <taxon>Rhabditida</taxon>
        <taxon>Tylenchina</taxon>
        <taxon>Tylenchomorpha</taxon>
        <taxon>Sphaerularioidea</taxon>
        <taxon>Anguinidae</taxon>
        <taxon>Anguininae</taxon>
        <taxon>Ditylenchus</taxon>
    </lineage>
</organism>
<dbReference type="WBParaSite" id="jg6895">
    <property type="protein sequence ID" value="jg6895"/>
    <property type="gene ID" value="jg6895"/>
</dbReference>
<accession>A0A915EJ88</accession>
<protein>
    <submittedName>
        <fullName evidence="2">Uncharacterized protein</fullName>
    </submittedName>
</protein>